<dbReference type="PANTHER" id="PTHR21680">
    <property type="entry name" value="COILED-COIL DOMAIN-CONTAINING PROTEIN 124"/>
    <property type="match status" value="1"/>
</dbReference>
<evidence type="ECO:0000256" key="1">
    <source>
        <dbReference type="SAM" id="MobiDB-lite"/>
    </source>
</evidence>
<dbReference type="PANTHER" id="PTHR21680:SF0">
    <property type="entry name" value="COILED-COIL DOMAIN-CONTAINING PROTEIN 124"/>
    <property type="match status" value="1"/>
</dbReference>
<dbReference type="EMBL" id="OIVN01000946">
    <property type="protein sequence ID" value="SPC87801.1"/>
    <property type="molecule type" value="Genomic_DNA"/>
</dbReference>
<dbReference type="InterPro" id="IPR010422">
    <property type="entry name" value="Ccdc124/Oxs1"/>
</dbReference>
<protein>
    <submittedName>
        <fullName evidence="2">Uncharacterized protein</fullName>
    </submittedName>
</protein>
<organism evidence="2">
    <name type="scientific">Fagus sylvatica</name>
    <name type="common">Beechnut</name>
    <dbReference type="NCBI Taxonomy" id="28930"/>
    <lineage>
        <taxon>Eukaryota</taxon>
        <taxon>Viridiplantae</taxon>
        <taxon>Streptophyta</taxon>
        <taxon>Embryophyta</taxon>
        <taxon>Tracheophyta</taxon>
        <taxon>Spermatophyta</taxon>
        <taxon>Magnoliopsida</taxon>
        <taxon>eudicotyledons</taxon>
        <taxon>Gunneridae</taxon>
        <taxon>Pentapetalae</taxon>
        <taxon>rosids</taxon>
        <taxon>fabids</taxon>
        <taxon>Fagales</taxon>
        <taxon>Fagaceae</taxon>
        <taxon>Fagus</taxon>
    </lineage>
</organism>
<feature type="compositionally biased region" description="Basic and acidic residues" evidence="1">
    <location>
        <begin position="190"/>
        <end position="199"/>
    </location>
</feature>
<name>A0A2N9FLM5_FAGSY</name>
<dbReference type="AlphaFoldDB" id="A0A2N9FLM5"/>
<gene>
    <name evidence="2" type="ORF">FSB_LOCUS15683</name>
</gene>
<accession>A0A2N9FLM5</accession>
<feature type="region of interest" description="Disordered" evidence="1">
    <location>
        <begin position="132"/>
        <end position="199"/>
    </location>
</feature>
<dbReference type="GO" id="GO:0003713">
    <property type="term" value="F:transcription coactivator activity"/>
    <property type="evidence" value="ECO:0007669"/>
    <property type="project" value="TreeGrafter"/>
</dbReference>
<sequence length="240" mass="27370">MLEIITYNPTLERVGASNRYISHGQSSSHKASFEIELGPLDFNSYNATVFAYGQVPGKRKRWGLTIQGKEVIMELYLRMAMGWYGSGFAPPSPAPTRLDTPKKKPVYCPAPPASTERLSSRRRRFAIEALEKDREREAMPKKMGVNSKAEAARVGKRATESERKERDAREKEEMYWREAKGAKSRAAKKREKEAEKRAEAAARRAEACKLVEMEEKEIEKANKKLKNSPMSERAKGDRDW</sequence>
<dbReference type="GO" id="GO:0006366">
    <property type="term" value="P:transcription by RNA polymerase II"/>
    <property type="evidence" value="ECO:0007669"/>
    <property type="project" value="TreeGrafter"/>
</dbReference>
<proteinExistence type="predicted"/>
<evidence type="ECO:0000313" key="2">
    <source>
        <dbReference type="EMBL" id="SPC87801.1"/>
    </source>
</evidence>
<feature type="region of interest" description="Disordered" evidence="1">
    <location>
        <begin position="94"/>
        <end position="115"/>
    </location>
</feature>
<feature type="region of interest" description="Disordered" evidence="1">
    <location>
        <begin position="219"/>
        <end position="240"/>
    </location>
</feature>
<dbReference type="GO" id="GO:0005634">
    <property type="term" value="C:nucleus"/>
    <property type="evidence" value="ECO:0007669"/>
    <property type="project" value="TreeGrafter"/>
</dbReference>
<feature type="compositionally biased region" description="Basic and acidic residues" evidence="1">
    <location>
        <begin position="150"/>
        <end position="181"/>
    </location>
</feature>
<reference evidence="2" key="1">
    <citation type="submission" date="2018-02" db="EMBL/GenBank/DDBJ databases">
        <authorList>
            <person name="Cohen D.B."/>
            <person name="Kent A.D."/>
        </authorList>
    </citation>
    <scope>NUCLEOTIDE SEQUENCE</scope>
</reference>